<dbReference type="InterPro" id="IPR006364">
    <property type="entry name" value="CobI/CbiL/CobIJ_dom"/>
</dbReference>
<dbReference type="Proteomes" id="UP000298860">
    <property type="component" value="Unassembled WGS sequence"/>
</dbReference>
<keyword evidence="6" id="KW-0949">S-adenosyl-L-methionine</keyword>
<comment type="pathway">
    <text evidence="1">Cofactor biosynthesis; adenosylcobalamin biosynthesis.</text>
</comment>
<evidence type="ECO:0000256" key="3">
    <source>
        <dbReference type="ARBA" id="ARBA00022573"/>
    </source>
</evidence>
<dbReference type="InterPro" id="IPR014777">
    <property type="entry name" value="4pyrrole_Mease_sub1"/>
</dbReference>
<evidence type="ECO:0000259" key="8">
    <source>
        <dbReference type="Pfam" id="PF00590"/>
    </source>
</evidence>
<dbReference type="PANTHER" id="PTHR43467">
    <property type="entry name" value="COBALT-PRECORRIN-2 C(20)-METHYLTRANSFERASE"/>
    <property type="match status" value="1"/>
</dbReference>
<accession>A0A4D4J637</accession>
<dbReference type="InterPro" id="IPR000878">
    <property type="entry name" value="4pyrrol_Mease"/>
</dbReference>
<gene>
    <name evidence="9" type="ORF">GTS_21950</name>
</gene>
<dbReference type="PIRSF" id="PIRSF036427">
    <property type="entry name" value="Precrrn-2_mtase"/>
    <property type="match status" value="1"/>
</dbReference>
<evidence type="ECO:0000256" key="4">
    <source>
        <dbReference type="ARBA" id="ARBA00022603"/>
    </source>
</evidence>
<keyword evidence="4 9" id="KW-0489">Methyltransferase</keyword>
<feature type="domain" description="Tetrapyrrole methylase" evidence="8">
    <location>
        <begin position="5"/>
        <end position="220"/>
    </location>
</feature>
<dbReference type="Gene3D" id="3.30.950.10">
    <property type="entry name" value="Methyltransferase, Cobalt-precorrin-4 Transmethylase, Domain 2"/>
    <property type="match status" value="1"/>
</dbReference>
<evidence type="ECO:0000256" key="6">
    <source>
        <dbReference type="ARBA" id="ARBA00022691"/>
    </source>
</evidence>
<dbReference type="UniPathway" id="UPA00148"/>
<dbReference type="OrthoDB" id="9804789at2"/>
<dbReference type="AlphaFoldDB" id="A0A4D4J637"/>
<reference evidence="10" key="1">
    <citation type="submission" date="2019-04" db="EMBL/GenBank/DDBJ databases">
        <title>Draft genome sequence of Pseudonocardiaceae bacterium SL3-2-4.</title>
        <authorList>
            <person name="Ningsih F."/>
            <person name="Yokota A."/>
            <person name="Sakai Y."/>
            <person name="Nanatani K."/>
            <person name="Yabe S."/>
            <person name="Oetari A."/>
            <person name="Sjamsuridzal W."/>
        </authorList>
    </citation>
    <scope>NUCLEOTIDE SEQUENCE [LARGE SCALE GENOMIC DNA]</scope>
    <source>
        <strain evidence="10">SL3-2-4</strain>
    </source>
</reference>
<protein>
    <submittedName>
        <fullName evidence="9">Precorrin-2 C(20)-methyltransferase</fullName>
    </submittedName>
</protein>
<comment type="caution">
    <text evidence="9">The sequence shown here is derived from an EMBL/GenBank/DDBJ whole genome shotgun (WGS) entry which is preliminary data.</text>
</comment>
<dbReference type="GO" id="GO:0009236">
    <property type="term" value="P:cobalamin biosynthetic process"/>
    <property type="evidence" value="ECO:0007669"/>
    <property type="project" value="UniProtKB-UniRule"/>
</dbReference>
<evidence type="ECO:0000256" key="1">
    <source>
        <dbReference type="ARBA" id="ARBA00004953"/>
    </source>
</evidence>
<dbReference type="EMBL" id="BJFL01000008">
    <property type="protein sequence ID" value="GDY30562.1"/>
    <property type="molecule type" value="Genomic_DNA"/>
</dbReference>
<keyword evidence="3" id="KW-0169">Cobalamin biosynthesis</keyword>
<name>A0A4D4J637_9PSEU</name>
<dbReference type="Pfam" id="PF00590">
    <property type="entry name" value="TP_methylase"/>
    <property type="match status" value="1"/>
</dbReference>
<organism evidence="9 10">
    <name type="scientific">Gandjariella thermophila</name>
    <dbReference type="NCBI Taxonomy" id="1931992"/>
    <lineage>
        <taxon>Bacteria</taxon>
        <taxon>Bacillati</taxon>
        <taxon>Actinomycetota</taxon>
        <taxon>Actinomycetes</taxon>
        <taxon>Pseudonocardiales</taxon>
        <taxon>Pseudonocardiaceae</taxon>
        <taxon>Gandjariella</taxon>
    </lineage>
</organism>
<keyword evidence="10" id="KW-1185">Reference proteome</keyword>
<evidence type="ECO:0000256" key="2">
    <source>
        <dbReference type="ARBA" id="ARBA00005879"/>
    </source>
</evidence>
<dbReference type="GO" id="GO:0032259">
    <property type="term" value="P:methylation"/>
    <property type="evidence" value="ECO:0007669"/>
    <property type="project" value="UniProtKB-KW"/>
</dbReference>
<keyword evidence="5 9" id="KW-0808">Transferase</keyword>
<dbReference type="GO" id="GO:0030788">
    <property type="term" value="F:precorrin-2 C20-methyltransferase activity"/>
    <property type="evidence" value="ECO:0007669"/>
    <property type="project" value="InterPro"/>
</dbReference>
<dbReference type="Gene3D" id="3.40.1010.10">
    <property type="entry name" value="Cobalt-precorrin-4 Transmethylase, Domain 1"/>
    <property type="match status" value="1"/>
</dbReference>
<evidence type="ECO:0000256" key="5">
    <source>
        <dbReference type="ARBA" id="ARBA00022679"/>
    </source>
</evidence>
<dbReference type="NCBIfam" id="TIGR01467">
    <property type="entry name" value="cobI_cbiL"/>
    <property type="match status" value="1"/>
</dbReference>
<dbReference type="InterPro" id="IPR035996">
    <property type="entry name" value="4pyrrol_Methylase_sf"/>
</dbReference>
<comment type="similarity">
    <text evidence="2 7">Belongs to the precorrin methyltransferase family.</text>
</comment>
<dbReference type="CDD" id="cd11645">
    <property type="entry name" value="Precorrin_2_C20_MT"/>
    <property type="match status" value="1"/>
</dbReference>
<dbReference type="InterPro" id="IPR012382">
    <property type="entry name" value="CobI/CbiL"/>
</dbReference>
<dbReference type="PANTHER" id="PTHR43467:SF2">
    <property type="entry name" value="COBALT-PRECORRIN-2 C(20)-METHYLTRANSFERASE"/>
    <property type="match status" value="1"/>
</dbReference>
<sequence>MSAPRLVGVGVGPGDPELLTLAGLRELRTAGRVFVPVLGPDERGRAEAVVRAHVEPDAPVERLVFALNDPVRGPQARRHDHWDAAARRVAAHLREHGGTAAFATIGDPCVYSTFTYLAATVRELLPGVEVATVPGITAMQATASAAGVPLVEGAEPLTVVPVTREVTGLAEALRGNGTVVAYKGGRRLGELRSVIAAAGALDRSVYAEHLGTPDARVLPLREVDVEAERAPYLSTVVVLPPRGGRGEQL</sequence>
<dbReference type="SUPFAM" id="SSF53790">
    <property type="entry name" value="Tetrapyrrole methylase"/>
    <property type="match status" value="1"/>
</dbReference>
<evidence type="ECO:0000256" key="7">
    <source>
        <dbReference type="PIRNR" id="PIRNR036427"/>
    </source>
</evidence>
<dbReference type="InterPro" id="IPR014776">
    <property type="entry name" value="4pyrrole_Mease_sub2"/>
</dbReference>
<dbReference type="RefSeq" id="WP_137813676.1">
    <property type="nucleotide sequence ID" value="NZ_BJFL01000008.1"/>
</dbReference>
<proteinExistence type="inferred from homology"/>
<evidence type="ECO:0000313" key="10">
    <source>
        <dbReference type="Proteomes" id="UP000298860"/>
    </source>
</evidence>
<evidence type="ECO:0000313" key="9">
    <source>
        <dbReference type="EMBL" id="GDY30562.1"/>
    </source>
</evidence>